<protein>
    <submittedName>
        <fullName evidence="1">Uncharacterized protein</fullName>
    </submittedName>
</protein>
<sequence length="104" mass="11407">MGDQYLYAIGKYGNCTVQKLARGSIIRTQLSYMSTVHFPLGFHKAINATLIVRPCMYIQCPQSHSIAGQVVTDESGPEMINEDLAVPPSTIPKGVTRVINGLRK</sequence>
<evidence type="ECO:0000313" key="2">
    <source>
        <dbReference type="Proteomes" id="UP001174136"/>
    </source>
</evidence>
<dbReference type="Proteomes" id="UP001174136">
    <property type="component" value="Unassembled WGS sequence"/>
</dbReference>
<evidence type="ECO:0000313" key="1">
    <source>
        <dbReference type="EMBL" id="KAK0142849.1"/>
    </source>
</evidence>
<name>A0AA47MMK0_MERPO</name>
<organism evidence="1 2">
    <name type="scientific">Merluccius polli</name>
    <name type="common">Benguela hake</name>
    <name type="synonym">Merluccius cadenati</name>
    <dbReference type="NCBI Taxonomy" id="89951"/>
    <lineage>
        <taxon>Eukaryota</taxon>
        <taxon>Metazoa</taxon>
        <taxon>Chordata</taxon>
        <taxon>Craniata</taxon>
        <taxon>Vertebrata</taxon>
        <taxon>Euteleostomi</taxon>
        <taxon>Actinopterygii</taxon>
        <taxon>Neopterygii</taxon>
        <taxon>Teleostei</taxon>
        <taxon>Neoteleostei</taxon>
        <taxon>Acanthomorphata</taxon>
        <taxon>Zeiogadaria</taxon>
        <taxon>Gadariae</taxon>
        <taxon>Gadiformes</taxon>
        <taxon>Gadoidei</taxon>
        <taxon>Merlucciidae</taxon>
        <taxon>Merluccius</taxon>
    </lineage>
</organism>
<comment type="caution">
    <text evidence="1">The sequence shown here is derived from an EMBL/GenBank/DDBJ whole genome shotgun (WGS) entry which is preliminary data.</text>
</comment>
<dbReference type="AlphaFoldDB" id="A0AA47MMK0"/>
<proteinExistence type="predicted"/>
<gene>
    <name evidence="1" type="ORF">N1851_019213</name>
</gene>
<accession>A0AA47MMK0</accession>
<dbReference type="EMBL" id="JAOPHQ010003467">
    <property type="protein sequence ID" value="KAK0142849.1"/>
    <property type="molecule type" value="Genomic_DNA"/>
</dbReference>
<keyword evidence="2" id="KW-1185">Reference proteome</keyword>
<reference evidence="1" key="1">
    <citation type="journal article" date="2023" name="Front. Mar. Sci.">
        <title>A new Merluccius polli reference genome to investigate the effects of global change in West African waters.</title>
        <authorList>
            <person name="Mateo J.L."/>
            <person name="Blanco-Fernandez C."/>
            <person name="Garcia-Vazquez E."/>
            <person name="Machado-Schiaffino G."/>
        </authorList>
    </citation>
    <scope>NUCLEOTIDE SEQUENCE</scope>
    <source>
        <strain evidence="1">C29</strain>
        <tissue evidence="1">Fin</tissue>
    </source>
</reference>